<reference evidence="2 3" key="1">
    <citation type="submission" date="2018-06" db="EMBL/GenBank/DDBJ databases">
        <title>Comparative genomics reveals the genomic features of Rhizophagus irregularis, R. cerebriforme, R. diaphanum and Gigaspora rosea, and their symbiotic lifestyle signature.</title>
        <authorList>
            <person name="Morin E."/>
            <person name="San Clemente H."/>
            <person name="Chen E.C.H."/>
            <person name="De La Providencia I."/>
            <person name="Hainaut M."/>
            <person name="Kuo A."/>
            <person name="Kohler A."/>
            <person name="Murat C."/>
            <person name="Tang N."/>
            <person name="Roy S."/>
            <person name="Loubradou J."/>
            <person name="Henrissat B."/>
            <person name="Grigoriev I.V."/>
            <person name="Corradi N."/>
            <person name="Roux C."/>
            <person name="Martin F.M."/>
        </authorList>
    </citation>
    <scope>NUCLEOTIDE SEQUENCE [LARGE SCALE GENOMIC DNA]</scope>
    <source>
        <strain evidence="2 3">DAOM 227022</strain>
    </source>
</reference>
<protein>
    <submittedName>
        <fullName evidence="2">Uncharacterized protein</fullName>
    </submittedName>
</protein>
<gene>
    <name evidence="2" type="ORF">C1645_837463</name>
</gene>
<evidence type="ECO:0000313" key="2">
    <source>
        <dbReference type="EMBL" id="RIA81138.1"/>
    </source>
</evidence>
<keyword evidence="3" id="KW-1185">Reference proteome</keyword>
<dbReference type="AlphaFoldDB" id="A0A397S563"/>
<proteinExistence type="predicted"/>
<dbReference type="EMBL" id="QKYT01000841">
    <property type="protein sequence ID" value="RIA81138.1"/>
    <property type="molecule type" value="Genomic_DNA"/>
</dbReference>
<organism evidence="2 3">
    <name type="scientific">Glomus cerebriforme</name>
    <dbReference type="NCBI Taxonomy" id="658196"/>
    <lineage>
        <taxon>Eukaryota</taxon>
        <taxon>Fungi</taxon>
        <taxon>Fungi incertae sedis</taxon>
        <taxon>Mucoromycota</taxon>
        <taxon>Glomeromycotina</taxon>
        <taxon>Glomeromycetes</taxon>
        <taxon>Glomerales</taxon>
        <taxon>Glomeraceae</taxon>
        <taxon>Glomus</taxon>
    </lineage>
</organism>
<evidence type="ECO:0000256" key="1">
    <source>
        <dbReference type="SAM" id="MobiDB-lite"/>
    </source>
</evidence>
<comment type="caution">
    <text evidence="2">The sequence shown here is derived from an EMBL/GenBank/DDBJ whole genome shotgun (WGS) entry which is preliminary data.</text>
</comment>
<dbReference type="Proteomes" id="UP000265703">
    <property type="component" value="Unassembled WGS sequence"/>
</dbReference>
<name>A0A397S563_9GLOM</name>
<sequence length="236" mass="26255">MSYLGGAKSIDDFAERAVVISKVINFGALEKNIKDTIGRLDTARTNSVYLKTETKDANELSQKAEIVQKAIDSKKFANPKQQAKDRLNAFLDAYPVEKTKGMATAALKRAFEGAIDGVVDPDSATKIANFEKAHTKEIAKSQIEYARTIPTKVGKDKLSIADYDDNADDTKLGHDDATIERATEVRRILIEEMPKKRLEKAIETAITHFDTEKTKLDTRADTDATKTPEQKQDDKF</sequence>
<accession>A0A397S563</accession>
<evidence type="ECO:0000313" key="3">
    <source>
        <dbReference type="Proteomes" id="UP000265703"/>
    </source>
</evidence>
<feature type="region of interest" description="Disordered" evidence="1">
    <location>
        <begin position="212"/>
        <end position="236"/>
    </location>
</feature>